<organism evidence="2 3">
    <name type="scientific">Blastopirellula sediminis</name>
    <dbReference type="NCBI Taxonomy" id="2894196"/>
    <lineage>
        <taxon>Bacteria</taxon>
        <taxon>Pseudomonadati</taxon>
        <taxon>Planctomycetota</taxon>
        <taxon>Planctomycetia</taxon>
        <taxon>Pirellulales</taxon>
        <taxon>Pirellulaceae</taxon>
        <taxon>Blastopirellula</taxon>
    </lineage>
</organism>
<accession>A0A9X1MTM9</accession>
<gene>
    <name evidence="2" type="ORF">LOC68_28065</name>
</gene>
<protein>
    <submittedName>
        <fullName evidence="2">Uncharacterized protein</fullName>
    </submittedName>
</protein>
<reference evidence="2" key="1">
    <citation type="submission" date="2021-11" db="EMBL/GenBank/DDBJ databases">
        <title>Genome sequence.</title>
        <authorList>
            <person name="Sun Q."/>
        </authorList>
    </citation>
    <scope>NUCLEOTIDE SEQUENCE</scope>
    <source>
        <strain evidence="2">JC732</strain>
    </source>
</reference>
<feature type="region of interest" description="Disordered" evidence="1">
    <location>
        <begin position="456"/>
        <end position="484"/>
    </location>
</feature>
<comment type="caution">
    <text evidence="2">The sequence shown here is derived from an EMBL/GenBank/DDBJ whole genome shotgun (WGS) entry which is preliminary data.</text>
</comment>
<keyword evidence="3" id="KW-1185">Reference proteome</keyword>
<evidence type="ECO:0000313" key="2">
    <source>
        <dbReference type="EMBL" id="MCC9632267.1"/>
    </source>
</evidence>
<evidence type="ECO:0000313" key="3">
    <source>
        <dbReference type="Proteomes" id="UP001139103"/>
    </source>
</evidence>
<name>A0A9X1MTM9_9BACT</name>
<dbReference type="RefSeq" id="WP_230225123.1">
    <property type="nucleotide sequence ID" value="NZ_JAJKFT010000010.1"/>
</dbReference>
<feature type="compositionally biased region" description="Basic and acidic residues" evidence="1">
    <location>
        <begin position="456"/>
        <end position="466"/>
    </location>
</feature>
<dbReference type="Proteomes" id="UP001139103">
    <property type="component" value="Unassembled WGS sequence"/>
</dbReference>
<proteinExistence type="predicted"/>
<sequence length="484" mass="54766">MRTAWALLIVGFSLLIADTALAVPWEFDPYRIEVWIAADDPRLIEESAQQQLRERIEQRSWISAKAVWEVDALPCPADLRWDAFHNLSGLTQPVKPLAIEVPKDKIILVTIQSQGTQLELAARQFDVRTQRWSGVHRDQIGNIHLVSSVVVDLLRRCFEPIGQIERVDDKEALVVMKAQGLAETPDSPAVVPPGAALTVAMRRLNRVGQLEKNGVQTIDWTLLEVLEDQFHFKRCEIFSGFRRPLAGRKSIRVERLAVAVKPSHEQTELRLASRQGSPLPGYEIYAKQTRTGDSERLAETDEHGNIDLIQDPQHPFRLLYVRSGGSLLARLPVVPGLEPELTATVSDNARQIEAEGFVLGWRRKMLDVIARRELLADRIRRRMEEGDVAGAEMWLEELQKMTTINDLLYQFRQAKNDFLEGEASDPRTSAQISQLFDKAQQLASKNYNRNLERDLAEEVKQMRKSQDNFGGSSAAPISSDEFGK</sequence>
<dbReference type="AlphaFoldDB" id="A0A9X1MTM9"/>
<evidence type="ECO:0000256" key="1">
    <source>
        <dbReference type="SAM" id="MobiDB-lite"/>
    </source>
</evidence>
<dbReference type="EMBL" id="JAJKFT010000010">
    <property type="protein sequence ID" value="MCC9632267.1"/>
    <property type="molecule type" value="Genomic_DNA"/>
</dbReference>